<sequence>METFLSNAYIGLHLEPESGLAVMKLNITEKLGKVLGYSKKHHLTLDYLGSIHLDTLESLTFWTRVTLLLANKGLPIRLGAPTHLLSDVTWEDIFYLPAESDNWLFWHFRYQWYSIRTPHVTLLKWRNLTEAQIHKTLFAIKEIIPSSWLSLMTSEVFCHWKDENWDDITKSFHVI</sequence>
<dbReference type="EMBL" id="AMFJ01000479">
    <property type="protein sequence ID" value="EKE27453.1"/>
    <property type="molecule type" value="Genomic_DNA"/>
</dbReference>
<comment type="caution">
    <text evidence="1">The sequence shown here is derived from an EMBL/GenBank/DDBJ whole genome shotgun (WGS) entry which is preliminary data.</text>
</comment>
<reference evidence="1" key="1">
    <citation type="journal article" date="2012" name="Science">
        <title>Fermentation, hydrogen, and sulfur metabolism in multiple uncultivated bacterial phyla.</title>
        <authorList>
            <person name="Wrighton K.C."/>
            <person name="Thomas B.C."/>
            <person name="Sharon I."/>
            <person name="Miller C.S."/>
            <person name="Castelle C.J."/>
            <person name="VerBerkmoes N.C."/>
            <person name="Wilkins M.J."/>
            <person name="Hettich R.L."/>
            <person name="Lipton M.S."/>
            <person name="Williams K.H."/>
            <person name="Long P.E."/>
            <person name="Banfield J.F."/>
        </authorList>
    </citation>
    <scope>NUCLEOTIDE SEQUENCE [LARGE SCALE GENOMIC DNA]</scope>
</reference>
<accession>K2FWW4</accession>
<evidence type="ECO:0000313" key="1">
    <source>
        <dbReference type="EMBL" id="EKE27453.1"/>
    </source>
</evidence>
<protein>
    <submittedName>
        <fullName evidence="1">Uncharacterized protein</fullName>
    </submittedName>
</protein>
<dbReference type="AlphaFoldDB" id="K2FWW4"/>
<name>K2FWW4_9BACT</name>
<proteinExistence type="predicted"/>
<gene>
    <name evidence="1" type="ORF">ACD_3C00205G0006</name>
</gene>
<organism evidence="1">
    <name type="scientific">uncultured bacterium</name>
    <name type="common">gcode 4</name>
    <dbReference type="NCBI Taxonomy" id="1234023"/>
    <lineage>
        <taxon>Bacteria</taxon>
        <taxon>environmental samples</taxon>
    </lineage>
</organism>